<feature type="transmembrane region" description="Helical" evidence="2">
    <location>
        <begin position="12"/>
        <end position="30"/>
    </location>
</feature>
<feature type="compositionally biased region" description="Basic and acidic residues" evidence="1">
    <location>
        <begin position="658"/>
        <end position="670"/>
    </location>
</feature>
<evidence type="ECO:0000313" key="5">
    <source>
        <dbReference type="Proteomes" id="UP000094067"/>
    </source>
</evidence>
<evidence type="ECO:0000256" key="1">
    <source>
        <dbReference type="SAM" id="MobiDB-lite"/>
    </source>
</evidence>
<keyword evidence="2" id="KW-1133">Transmembrane helix</keyword>
<dbReference type="RefSeq" id="WP_069155246.1">
    <property type="nucleotide sequence ID" value="NZ_MCGH01000005.1"/>
</dbReference>
<keyword evidence="2" id="KW-0812">Transmembrane</keyword>
<feature type="region of interest" description="Disordered" evidence="1">
    <location>
        <begin position="604"/>
        <end position="710"/>
    </location>
</feature>
<accession>A0A1E3A0J8</accession>
<feature type="transmembrane region" description="Helical" evidence="2">
    <location>
        <begin position="754"/>
        <end position="774"/>
    </location>
</feature>
<feature type="compositionally biased region" description="Basic and acidic residues" evidence="1">
    <location>
        <begin position="679"/>
        <end position="710"/>
    </location>
</feature>
<keyword evidence="2" id="KW-0472">Membrane</keyword>
<evidence type="ECO:0000256" key="2">
    <source>
        <dbReference type="SAM" id="Phobius"/>
    </source>
</evidence>
<protein>
    <submittedName>
        <fullName evidence="4">BNR/Asp-box repeat protein</fullName>
    </submittedName>
</protein>
<organism evidence="4 5">
    <name type="scientific">Eisenbergiella tayi</name>
    <dbReference type="NCBI Taxonomy" id="1432052"/>
    <lineage>
        <taxon>Bacteria</taxon>
        <taxon>Bacillati</taxon>
        <taxon>Bacillota</taxon>
        <taxon>Clostridia</taxon>
        <taxon>Lachnospirales</taxon>
        <taxon>Lachnospiraceae</taxon>
        <taxon>Eisenbergiella</taxon>
    </lineage>
</organism>
<dbReference type="SUPFAM" id="SSF50939">
    <property type="entry name" value="Sialidases"/>
    <property type="match status" value="1"/>
</dbReference>
<dbReference type="EMBL" id="MCGH01000005">
    <property type="protein sequence ID" value="ODM02017.1"/>
    <property type="molecule type" value="Genomic_DNA"/>
</dbReference>
<feature type="compositionally biased region" description="Gly residues" evidence="1">
    <location>
        <begin position="611"/>
        <end position="621"/>
    </location>
</feature>
<feature type="region of interest" description="Disordered" evidence="1">
    <location>
        <begin position="546"/>
        <end position="572"/>
    </location>
</feature>
<feature type="domain" description="Ig-like" evidence="3">
    <location>
        <begin position="174"/>
        <end position="250"/>
    </location>
</feature>
<proteinExistence type="predicted"/>
<comment type="caution">
    <text evidence="4">The sequence shown here is derived from an EMBL/GenBank/DDBJ whole genome shotgun (WGS) entry which is preliminary data.</text>
</comment>
<evidence type="ECO:0000313" key="4">
    <source>
        <dbReference type="EMBL" id="ODM02017.1"/>
    </source>
</evidence>
<dbReference type="AlphaFoldDB" id="A0A1E3A0J8"/>
<reference evidence="4 5" key="1">
    <citation type="submission" date="2016-07" db="EMBL/GenBank/DDBJ databases">
        <title>Characterization of isolates of Eisenbergiella tayi derived from blood cultures, using whole genome sequencing.</title>
        <authorList>
            <person name="Burdz T."/>
            <person name="Wiebe D."/>
            <person name="Huynh C."/>
            <person name="Bernard K."/>
        </authorList>
    </citation>
    <scope>NUCLEOTIDE SEQUENCE [LARGE SCALE GENOMIC DNA]</scope>
    <source>
        <strain evidence="4 5">NML 110608</strain>
    </source>
</reference>
<evidence type="ECO:0000259" key="3">
    <source>
        <dbReference type="PROSITE" id="PS50835"/>
    </source>
</evidence>
<dbReference type="PROSITE" id="PS50835">
    <property type="entry name" value="IG_LIKE"/>
    <property type="match status" value="1"/>
</dbReference>
<name>A0A1E3A0J8_9FIRM</name>
<sequence>MKKETRKKIRKCIFTAAFFQAFMFVGAFLIKLPAAAESDGSVSTAIVHHHEGGEDTGGGCYTEIRHQHSKENGCYRSGNCTVTVHGNGGFWSQGDAWCGCHGQVHEIYQNVIRKHSSCGAADQYTQIHFTEHHGPGTDGFRGYDSSTHGFDTLNCSRGGEVLGYERKCGAAEGEEVAVFTLRPGTTVWTRELTLRASCEIKGNISIASEGYIWNDGSPSAQSEFIVEKNGTYTCRLNAGTDNNSAEALVSITVANIDRKGPEITSITCPEEWTADNVTVSVQAGDLQEDGSEGSGLADEAYSFDGGSSWQGNTYTYMENGSYLIKVRDILGNTEEKEFNIHTIDRTAPKITVAQDTQANILTNTVTISAEDLQPDGEPGCGLAEEAYSFDGGKTWSVNNELIIKENTTLTAAVRDALGNIATQEISVSNIDTTPPEFSLSISPLDWAEECRITAEGRDKNDAGGEGAGNIQYSFDGGKTWSTGNSFTVTENGTYLVKGKDAVGNTAEKEITVNNIDRTGPTLRLTQTPQVWLYGNAVIKVEAQDLQPDGSQGCGLAEQPLSRDGEEWSTDTEFECSEPGTYTFYGKDLLGNISESTIVVRRFAVSGDDENNGGGNNGGGSPGEKESNDSGSMPQEKTERDMLPGLTLLPDTDISSRGGKTENVKKAENTRKLNLHNRVKGSEDKQTEAENGIGKERLSGNESPRETEQLTKTDRQQECICTDKCGKQGNESCPLCSLWPERCRAKGFQNTQLCLIILGISVFLGVFVLELLVYIRPVFLYGKKEKGSYGFAGILFVGKKEDLWQITLYKSRYDSYKTGEFRLQCGLWGYFHEGEPLMISLENLIFKKFEVSGKLDFRL</sequence>
<dbReference type="Proteomes" id="UP000094067">
    <property type="component" value="Unassembled WGS sequence"/>
</dbReference>
<dbReference type="InterPro" id="IPR007110">
    <property type="entry name" value="Ig-like_dom"/>
</dbReference>
<dbReference type="PATRIC" id="fig|1432052.4.peg.6656"/>
<dbReference type="InterPro" id="IPR036278">
    <property type="entry name" value="Sialidase_sf"/>
</dbReference>
<gene>
    <name evidence="4" type="ORF">BEI61_06016</name>
</gene>